<keyword evidence="4" id="KW-1185">Reference proteome</keyword>
<evidence type="ECO:0000256" key="1">
    <source>
        <dbReference type="SAM" id="Coils"/>
    </source>
</evidence>
<feature type="region of interest" description="Disordered" evidence="2">
    <location>
        <begin position="1"/>
        <end position="27"/>
    </location>
</feature>
<feature type="region of interest" description="Disordered" evidence="2">
    <location>
        <begin position="89"/>
        <end position="135"/>
    </location>
</feature>
<sequence>MDPIQAQQQQHPQQAAASAAAAAARQQNRQIVLDAQRFERLETNVSKLLELTQLMLNRQEELNDRAQARVQSLEQSVAYAEERLQMAMDGGDLTGMTGGGGAGASSGEEEDGDDDGDDDREPADMAYPPPGMQFRPNFGAKKPLEGLLDNVNMWAKEHGYKVATLRSTQKPGERVRVAVRCALGGEARYKIVQDGQTLIRTKNGQLRKPYRKRTSKKTGCPFGFILGETGQGTGVFEVRYHPHGCLPHNHEAMDV</sequence>
<dbReference type="Proteomes" id="UP001174694">
    <property type="component" value="Unassembled WGS sequence"/>
</dbReference>
<evidence type="ECO:0000313" key="3">
    <source>
        <dbReference type="EMBL" id="KAJ9156348.1"/>
    </source>
</evidence>
<gene>
    <name evidence="3" type="ORF">NKR23_g1031</name>
</gene>
<comment type="caution">
    <text evidence="3">The sequence shown here is derived from an EMBL/GenBank/DDBJ whole genome shotgun (WGS) entry which is preliminary data.</text>
</comment>
<evidence type="ECO:0000313" key="4">
    <source>
        <dbReference type="Proteomes" id="UP001174694"/>
    </source>
</evidence>
<protein>
    <submittedName>
        <fullName evidence="3">Uncharacterized protein</fullName>
    </submittedName>
</protein>
<organism evidence="3 4">
    <name type="scientific">Pleurostoma richardsiae</name>
    <dbReference type="NCBI Taxonomy" id="41990"/>
    <lineage>
        <taxon>Eukaryota</taxon>
        <taxon>Fungi</taxon>
        <taxon>Dikarya</taxon>
        <taxon>Ascomycota</taxon>
        <taxon>Pezizomycotina</taxon>
        <taxon>Sordariomycetes</taxon>
        <taxon>Sordariomycetidae</taxon>
        <taxon>Calosphaeriales</taxon>
        <taxon>Pleurostomataceae</taxon>
        <taxon>Pleurostoma</taxon>
    </lineage>
</organism>
<name>A0AA38RQL2_9PEZI</name>
<evidence type="ECO:0000256" key="2">
    <source>
        <dbReference type="SAM" id="MobiDB-lite"/>
    </source>
</evidence>
<accession>A0AA38RQL2</accession>
<feature type="coiled-coil region" evidence="1">
    <location>
        <begin position="49"/>
        <end position="83"/>
    </location>
</feature>
<dbReference type="AlphaFoldDB" id="A0AA38RQL2"/>
<feature type="compositionally biased region" description="Acidic residues" evidence="2">
    <location>
        <begin position="107"/>
        <end position="121"/>
    </location>
</feature>
<proteinExistence type="predicted"/>
<keyword evidence="1" id="KW-0175">Coiled coil</keyword>
<feature type="compositionally biased region" description="Gly residues" evidence="2">
    <location>
        <begin position="92"/>
        <end position="104"/>
    </location>
</feature>
<reference evidence="3" key="1">
    <citation type="submission" date="2022-07" db="EMBL/GenBank/DDBJ databases">
        <title>Fungi with potential for degradation of polypropylene.</title>
        <authorList>
            <person name="Gostincar C."/>
        </authorList>
    </citation>
    <scope>NUCLEOTIDE SEQUENCE</scope>
    <source>
        <strain evidence="3">EXF-13308</strain>
    </source>
</reference>
<dbReference type="EMBL" id="JANBVO010000002">
    <property type="protein sequence ID" value="KAJ9156348.1"/>
    <property type="molecule type" value="Genomic_DNA"/>
</dbReference>